<gene>
    <name evidence="1" type="ORF">NEIMUCOT_04770</name>
</gene>
<evidence type="ECO:0000313" key="2">
    <source>
        <dbReference type="Proteomes" id="UP000003344"/>
    </source>
</evidence>
<protein>
    <submittedName>
        <fullName evidence="1">Uncharacterized protein</fullName>
    </submittedName>
</protein>
<comment type="caution">
    <text evidence="1">The sequence shown here is derived from an EMBL/GenBank/DDBJ whole genome shotgun (WGS) entry which is preliminary data.</text>
</comment>
<organism evidence="1 2">
    <name type="scientific">Neisseria mucosa (strain ATCC 25996 / DSM 4631 / NCTC 10774 / M26)</name>
    <dbReference type="NCBI Taxonomy" id="546266"/>
    <lineage>
        <taxon>Bacteria</taxon>
        <taxon>Pseudomonadati</taxon>
        <taxon>Pseudomonadota</taxon>
        <taxon>Betaproteobacteria</taxon>
        <taxon>Neisseriales</taxon>
        <taxon>Neisseriaceae</taxon>
        <taxon>Neisseria</taxon>
    </lineage>
</organism>
<accession>D2ZVX7</accession>
<evidence type="ECO:0000313" key="1">
    <source>
        <dbReference type="EMBL" id="EFC88721.1"/>
    </source>
</evidence>
<dbReference type="STRING" id="546266.NEIMUCOT_04770"/>
<sequence>MKSTGIDRILVLITKTAKPESKHYFRRLKRWYKVCPSNIWRIK</sequence>
<dbReference type="AlphaFoldDB" id="D2ZVX7"/>
<reference evidence="1 2" key="1">
    <citation type="submission" date="2009-10" db="EMBL/GenBank/DDBJ databases">
        <authorList>
            <person name="Weinstock G."/>
            <person name="Sodergren E."/>
            <person name="Clifton S."/>
            <person name="Fulton L."/>
            <person name="Fulton B."/>
            <person name="Courtney L."/>
            <person name="Fronick C."/>
            <person name="Harrison M."/>
            <person name="Strong C."/>
            <person name="Farmer C."/>
            <person name="Delahaunty K."/>
            <person name="Markovic C."/>
            <person name="Hall O."/>
            <person name="Minx P."/>
            <person name="Tomlinson C."/>
            <person name="Mitreva M."/>
            <person name="Nelson J."/>
            <person name="Hou S."/>
            <person name="Wollam A."/>
            <person name="Pepin K.H."/>
            <person name="Johnson M."/>
            <person name="Bhonagiri V."/>
            <person name="Nash W.E."/>
            <person name="Warren W."/>
            <person name="Chinwalla A."/>
            <person name="Mardis E.R."/>
            <person name="Wilson R.K."/>
        </authorList>
    </citation>
    <scope>NUCLEOTIDE SEQUENCE [LARGE SCALE GENOMIC DNA]</scope>
    <source>
        <strain evidence="2">ATCC 25996 / DSM 4631 / NCTC 10774 / M26</strain>
    </source>
</reference>
<name>D2ZVX7_NEIM2</name>
<proteinExistence type="predicted"/>
<dbReference type="Proteomes" id="UP000003344">
    <property type="component" value="Unassembled WGS sequence"/>
</dbReference>
<dbReference type="EMBL" id="ACDX02000006">
    <property type="protein sequence ID" value="EFC88721.1"/>
    <property type="molecule type" value="Genomic_DNA"/>
</dbReference>